<protein>
    <submittedName>
        <fullName evidence="1">Uncharacterized protein</fullName>
    </submittedName>
</protein>
<dbReference type="EMBL" id="MU128926">
    <property type="protein sequence ID" value="KAF9518247.1"/>
    <property type="molecule type" value="Genomic_DNA"/>
</dbReference>
<evidence type="ECO:0000313" key="2">
    <source>
        <dbReference type="Proteomes" id="UP000886523"/>
    </source>
</evidence>
<dbReference type="AlphaFoldDB" id="A0A9P6B6M2"/>
<sequence>MSFFLRSWYFLFRYLLENGASEFPHDLHLNYWSHVWPWYISSTFDDFSRAQTSVRGLETNIGSLGRSFVVKRATKRGQTLDPYKGLPLYKRCNTYFRHYSHTLCVSPSSLSPSLSLFLRSRLLLPGMVLLRTLGRLVLQTAGVPLVVVVSISSKCSPITEV</sequence>
<keyword evidence="2" id="KW-1185">Reference proteome</keyword>
<comment type="caution">
    <text evidence="1">The sequence shown here is derived from an EMBL/GenBank/DDBJ whole genome shotgun (WGS) entry which is preliminary data.</text>
</comment>
<proteinExistence type="predicted"/>
<gene>
    <name evidence="1" type="ORF">BS47DRAFT_329851</name>
</gene>
<accession>A0A9P6B6M2</accession>
<reference evidence="1" key="1">
    <citation type="journal article" date="2020" name="Nat. Commun.">
        <title>Large-scale genome sequencing of mycorrhizal fungi provides insights into the early evolution of symbiotic traits.</title>
        <authorList>
            <person name="Miyauchi S."/>
            <person name="Kiss E."/>
            <person name="Kuo A."/>
            <person name="Drula E."/>
            <person name="Kohler A."/>
            <person name="Sanchez-Garcia M."/>
            <person name="Morin E."/>
            <person name="Andreopoulos B."/>
            <person name="Barry K.W."/>
            <person name="Bonito G."/>
            <person name="Buee M."/>
            <person name="Carver A."/>
            <person name="Chen C."/>
            <person name="Cichocki N."/>
            <person name="Clum A."/>
            <person name="Culley D."/>
            <person name="Crous P.W."/>
            <person name="Fauchery L."/>
            <person name="Girlanda M."/>
            <person name="Hayes R.D."/>
            <person name="Keri Z."/>
            <person name="LaButti K."/>
            <person name="Lipzen A."/>
            <person name="Lombard V."/>
            <person name="Magnuson J."/>
            <person name="Maillard F."/>
            <person name="Murat C."/>
            <person name="Nolan M."/>
            <person name="Ohm R.A."/>
            <person name="Pangilinan J."/>
            <person name="Pereira M.F."/>
            <person name="Perotto S."/>
            <person name="Peter M."/>
            <person name="Pfister S."/>
            <person name="Riley R."/>
            <person name="Sitrit Y."/>
            <person name="Stielow J.B."/>
            <person name="Szollosi G."/>
            <person name="Zifcakova L."/>
            <person name="Stursova M."/>
            <person name="Spatafora J.W."/>
            <person name="Tedersoo L."/>
            <person name="Vaario L.M."/>
            <person name="Yamada A."/>
            <person name="Yan M."/>
            <person name="Wang P."/>
            <person name="Xu J."/>
            <person name="Bruns T."/>
            <person name="Baldrian P."/>
            <person name="Vilgalys R."/>
            <person name="Dunand C."/>
            <person name="Henrissat B."/>
            <person name="Grigoriev I.V."/>
            <person name="Hibbett D."/>
            <person name="Nagy L.G."/>
            <person name="Martin F.M."/>
        </authorList>
    </citation>
    <scope>NUCLEOTIDE SEQUENCE</scope>
    <source>
        <strain evidence="1">UP504</strain>
    </source>
</reference>
<name>A0A9P6B6M2_9AGAM</name>
<dbReference type="Proteomes" id="UP000886523">
    <property type="component" value="Unassembled WGS sequence"/>
</dbReference>
<evidence type="ECO:0000313" key="1">
    <source>
        <dbReference type="EMBL" id="KAF9518247.1"/>
    </source>
</evidence>
<organism evidence="1 2">
    <name type="scientific">Hydnum rufescens UP504</name>
    <dbReference type="NCBI Taxonomy" id="1448309"/>
    <lineage>
        <taxon>Eukaryota</taxon>
        <taxon>Fungi</taxon>
        <taxon>Dikarya</taxon>
        <taxon>Basidiomycota</taxon>
        <taxon>Agaricomycotina</taxon>
        <taxon>Agaricomycetes</taxon>
        <taxon>Cantharellales</taxon>
        <taxon>Hydnaceae</taxon>
        <taxon>Hydnum</taxon>
    </lineage>
</organism>